<sequence length="66" mass="7490">MSALVWWVIPIAATVGAVMWFSWRNQNRPGDPRQTVAQQKKFNDAMRKDSSARRRSRGKDVSGPTS</sequence>
<keyword evidence="2" id="KW-0472">Membrane</keyword>
<feature type="compositionally biased region" description="Basic and acidic residues" evidence="1">
    <location>
        <begin position="41"/>
        <end position="52"/>
    </location>
</feature>
<dbReference type="EMBL" id="CAFBLM010000028">
    <property type="protein sequence ID" value="CAB4870152.1"/>
    <property type="molecule type" value="Genomic_DNA"/>
</dbReference>
<reference evidence="3" key="1">
    <citation type="submission" date="2020-05" db="EMBL/GenBank/DDBJ databases">
        <authorList>
            <person name="Chiriac C."/>
            <person name="Salcher M."/>
            <person name="Ghai R."/>
            <person name="Kavagutti S V."/>
        </authorList>
    </citation>
    <scope>NUCLEOTIDE SEQUENCE</scope>
</reference>
<keyword evidence="2" id="KW-0812">Transmembrane</keyword>
<gene>
    <name evidence="3" type="ORF">UFOPK3401_00758</name>
</gene>
<name>A0A6J7DGJ2_9ZZZZ</name>
<evidence type="ECO:0000256" key="1">
    <source>
        <dbReference type="SAM" id="MobiDB-lite"/>
    </source>
</evidence>
<dbReference type="AlphaFoldDB" id="A0A6J7DGJ2"/>
<evidence type="ECO:0000313" key="3">
    <source>
        <dbReference type="EMBL" id="CAB4870152.1"/>
    </source>
</evidence>
<feature type="transmembrane region" description="Helical" evidence="2">
    <location>
        <begin position="6"/>
        <end position="23"/>
    </location>
</feature>
<organism evidence="3">
    <name type="scientific">freshwater metagenome</name>
    <dbReference type="NCBI Taxonomy" id="449393"/>
    <lineage>
        <taxon>unclassified sequences</taxon>
        <taxon>metagenomes</taxon>
        <taxon>ecological metagenomes</taxon>
    </lineage>
</organism>
<feature type="region of interest" description="Disordered" evidence="1">
    <location>
        <begin position="26"/>
        <end position="66"/>
    </location>
</feature>
<protein>
    <submittedName>
        <fullName evidence="3">Unannotated protein</fullName>
    </submittedName>
</protein>
<evidence type="ECO:0000256" key="2">
    <source>
        <dbReference type="SAM" id="Phobius"/>
    </source>
</evidence>
<accession>A0A6J7DGJ2</accession>
<keyword evidence="2" id="KW-1133">Transmembrane helix</keyword>
<proteinExistence type="predicted"/>